<dbReference type="Proteomes" id="UP001222932">
    <property type="component" value="Unassembled WGS sequence"/>
</dbReference>
<dbReference type="SUPFAM" id="SSF82153">
    <property type="entry name" value="FAS1 domain"/>
    <property type="match status" value="1"/>
</dbReference>
<accession>A0AAD3TVC9</accession>
<protein>
    <recommendedName>
        <fullName evidence="3">FAS1 domain-containing protein</fullName>
    </recommendedName>
</protein>
<dbReference type="EMBL" id="BTCM01000004">
    <property type="protein sequence ID" value="GMK57598.1"/>
    <property type="molecule type" value="Genomic_DNA"/>
</dbReference>
<feature type="domain" description="FAS1" evidence="3">
    <location>
        <begin position="65"/>
        <end position="198"/>
    </location>
</feature>
<evidence type="ECO:0000256" key="1">
    <source>
        <dbReference type="ARBA" id="ARBA00022729"/>
    </source>
</evidence>
<dbReference type="PROSITE" id="PS50213">
    <property type="entry name" value="FAS1"/>
    <property type="match status" value="1"/>
</dbReference>
<dbReference type="AlphaFoldDB" id="A0AAD3TVC9"/>
<proteinExistence type="predicted"/>
<reference evidence="4" key="2">
    <citation type="submission" date="2023-06" db="EMBL/GenBank/DDBJ databases">
        <authorList>
            <person name="Kobayashi Y."/>
            <person name="Kayamori A."/>
            <person name="Aoki K."/>
            <person name="Shiwa Y."/>
            <person name="Fujita N."/>
            <person name="Sugita T."/>
            <person name="Iwasaki W."/>
            <person name="Tanaka N."/>
            <person name="Takashima M."/>
        </authorList>
    </citation>
    <scope>NUCLEOTIDE SEQUENCE</scope>
    <source>
        <strain evidence="4">HIS016</strain>
    </source>
</reference>
<dbReference type="PANTHER" id="PTHR28156:SF1">
    <property type="entry name" value="FAS1 DOMAIN-CONTAINING PROTEIN YDR262W"/>
    <property type="match status" value="1"/>
</dbReference>
<dbReference type="Gene3D" id="2.30.180.10">
    <property type="entry name" value="FAS1 domain"/>
    <property type="match status" value="1"/>
</dbReference>
<dbReference type="Pfam" id="PF02469">
    <property type="entry name" value="Fasciclin"/>
    <property type="match status" value="1"/>
</dbReference>
<evidence type="ECO:0000313" key="4">
    <source>
        <dbReference type="EMBL" id="GMK57598.1"/>
    </source>
</evidence>
<dbReference type="InterPro" id="IPR000782">
    <property type="entry name" value="FAS1_domain"/>
</dbReference>
<reference evidence="4" key="1">
    <citation type="journal article" date="2023" name="BMC Genomics">
        <title>Chromosome-level genome assemblies of Cutaneotrichosporon spp. (Trichosporonales, Basidiomycota) reveal imbalanced evolution between nucleotide sequences and chromosome synteny.</title>
        <authorList>
            <person name="Kobayashi Y."/>
            <person name="Kayamori A."/>
            <person name="Aoki K."/>
            <person name="Shiwa Y."/>
            <person name="Matsutani M."/>
            <person name="Fujita N."/>
            <person name="Sugita T."/>
            <person name="Iwasaki W."/>
            <person name="Tanaka N."/>
            <person name="Takashima M."/>
        </authorList>
    </citation>
    <scope>NUCLEOTIDE SEQUENCE</scope>
    <source>
        <strain evidence="4">HIS016</strain>
    </source>
</reference>
<name>A0AAD3TVC9_9TREE</name>
<organism evidence="4 5">
    <name type="scientific">Cutaneotrichosporon spelunceum</name>
    <dbReference type="NCBI Taxonomy" id="1672016"/>
    <lineage>
        <taxon>Eukaryota</taxon>
        <taxon>Fungi</taxon>
        <taxon>Dikarya</taxon>
        <taxon>Basidiomycota</taxon>
        <taxon>Agaricomycotina</taxon>
        <taxon>Tremellomycetes</taxon>
        <taxon>Trichosporonales</taxon>
        <taxon>Trichosporonaceae</taxon>
        <taxon>Cutaneotrichosporon</taxon>
    </lineage>
</organism>
<gene>
    <name evidence="4" type="ORF">CspeluHIS016_0404320</name>
</gene>
<feature type="chain" id="PRO_5041912082" description="FAS1 domain-containing protein" evidence="2">
    <location>
        <begin position="20"/>
        <end position="200"/>
    </location>
</feature>
<keyword evidence="1 2" id="KW-0732">Signal</keyword>
<keyword evidence="5" id="KW-1185">Reference proteome</keyword>
<evidence type="ECO:0000259" key="3">
    <source>
        <dbReference type="PROSITE" id="PS50213"/>
    </source>
</evidence>
<dbReference type="PANTHER" id="PTHR28156">
    <property type="entry name" value="FAS1 DOMAIN-CONTAINING PROTEIN YDR262W"/>
    <property type="match status" value="1"/>
</dbReference>
<feature type="signal peptide" evidence="2">
    <location>
        <begin position="1"/>
        <end position="19"/>
    </location>
</feature>
<sequence length="200" mass="21245">MRRLTFFAALFTVMGAAYASSHDAAAAPVKPASIRATGGADGFVDVIASKDQTVFIPDPGTGASKLSLADALTLERQASLWWEYARDVSSVTARLTRAGHTTLFVPTDEAIMSLSHKPHNNPSGSTSDEDARHNVETFLAAHIVPGDIEYDKPAETLGGTKVTVKKSGNHLRVVPGDAKVVGTKVASNGMIYYLDAIVKY</sequence>
<dbReference type="InterPro" id="IPR036378">
    <property type="entry name" value="FAS1_dom_sf"/>
</dbReference>
<evidence type="ECO:0000256" key="2">
    <source>
        <dbReference type="SAM" id="SignalP"/>
    </source>
</evidence>
<evidence type="ECO:0000313" key="5">
    <source>
        <dbReference type="Proteomes" id="UP001222932"/>
    </source>
</evidence>
<dbReference type="InterPro" id="IPR040200">
    <property type="entry name" value="Mug57-like"/>
</dbReference>
<comment type="caution">
    <text evidence="4">The sequence shown here is derived from an EMBL/GenBank/DDBJ whole genome shotgun (WGS) entry which is preliminary data.</text>
</comment>